<proteinExistence type="predicted"/>
<evidence type="ECO:0000313" key="2">
    <source>
        <dbReference type="EMBL" id="KAF5323922.1"/>
    </source>
</evidence>
<evidence type="ECO:0000256" key="1">
    <source>
        <dbReference type="SAM" id="MobiDB-lite"/>
    </source>
</evidence>
<dbReference type="EMBL" id="JAACJK010000165">
    <property type="protein sequence ID" value="KAF5323922.1"/>
    <property type="molecule type" value="Genomic_DNA"/>
</dbReference>
<organism evidence="2 3">
    <name type="scientific">Ephemerocybe angulata</name>
    <dbReference type="NCBI Taxonomy" id="980116"/>
    <lineage>
        <taxon>Eukaryota</taxon>
        <taxon>Fungi</taxon>
        <taxon>Dikarya</taxon>
        <taxon>Basidiomycota</taxon>
        <taxon>Agaricomycotina</taxon>
        <taxon>Agaricomycetes</taxon>
        <taxon>Agaricomycetidae</taxon>
        <taxon>Agaricales</taxon>
        <taxon>Agaricineae</taxon>
        <taxon>Psathyrellaceae</taxon>
        <taxon>Ephemerocybe</taxon>
    </lineage>
</organism>
<evidence type="ECO:0000313" key="3">
    <source>
        <dbReference type="Proteomes" id="UP000541558"/>
    </source>
</evidence>
<comment type="caution">
    <text evidence="2">The sequence shown here is derived from an EMBL/GenBank/DDBJ whole genome shotgun (WGS) entry which is preliminary data.</text>
</comment>
<protein>
    <submittedName>
        <fullName evidence="2">Uncharacterized protein</fullName>
    </submittedName>
</protein>
<reference evidence="2 3" key="1">
    <citation type="journal article" date="2020" name="ISME J.">
        <title>Uncovering the hidden diversity of litter-decomposition mechanisms in mushroom-forming fungi.</title>
        <authorList>
            <person name="Floudas D."/>
            <person name="Bentzer J."/>
            <person name="Ahren D."/>
            <person name="Johansson T."/>
            <person name="Persson P."/>
            <person name="Tunlid A."/>
        </authorList>
    </citation>
    <scope>NUCLEOTIDE SEQUENCE [LARGE SCALE GENOMIC DNA]</scope>
    <source>
        <strain evidence="2 3">CBS 175.51</strain>
    </source>
</reference>
<accession>A0A8H5F548</accession>
<name>A0A8H5F548_9AGAR</name>
<dbReference type="AlphaFoldDB" id="A0A8H5F548"/>
<gene>
    <name evidence="2" type="ORF">D9611_008378</name>
</gene>
<feature type="region of interest" description="Disordered" evidence="1">
    <location>
        <begin position="405"/>
        <end position="437"/>
    </location>
</feature>
<dbReference type="OrthoDB" id="10304928at2759"/>
<feature type="compositionally biased region" description="Basic and acidic residues" evidence="1">
    <location>
        <begin position="405"/>
        <end position="434"/>
    </location>
</feature>
<keyword evidence="3" id="KW-1185">Reference proteome</keyword>
<dbReference type="Proteomes" id="UP000541558">
    <property type="component" value="Unassembled WGS sequence"/>
</dbReference>
<sequence length="476" mass="53833">MNPTSTRVAMPSDTSYSQDIPQEIFDYITDYVAQTCPSSLSNLSLSSRQHFLHRARPYIFHAIQISNPRKIAQLLEIGDNDPLLFTHTRSLHLSIRLYCDSDIFCRALHRFATRLRSLRDLHVEGFHSGLQGRRAIYTELNPFFLEAVKIILLTQPIVQLSLHHLFDFPVGLIIPLQNLHRLEVTGWSGAPYNRLLFPMAGAPRPATDPPWRVRTLKCDEGGTELLPFILTGPRAIYNGLVSLDITIMRLNQQAAWSFLHALSGSTALEYLSLGYAQDRGHGQVLTLLHQLSRSSTVLPFLPSLRSLRLTLEAEELRLAYIAAENLHIFMAGFPSTILAQHSRPCLEVLEIIHIVTSRIGEMTEYWNNVGWISLIPVTQIWSRLDDVLTDETLLPRLQALRMTARYDGKSHSDESKTPKDDSEQIQRKMNESRGGELLSLLPRASKRISVLDIGLSAEAEARFEELSSQYCPTPLP</sequence>